<evidence type="ECO:0000313" key="7">
    <source>
        <dbReference type="Proteomes" id="UP001345219"/>
    </source>
</evidence>
<proteinExistence type="predicted"/>
<feature type="region of interest" description="Disordered" evidence="3">
    <location>
        <begin position="443"/>
        <end position="543"/>
    </location>
</feature>
<sequence>MTEDGGAGLSSDESQKRQRKKRKWDQPAEPLVSGGPAASGILPLGNLDSLQGIVVPGLGASIPSTYLTGLVAPNGVAMYPGIPAPSVPQPISAANPKLNQVKIQEEIVIAREIVINDAEPSLRFRLTKRQTQEEIQKSTGAVVITRGRYRPPNAPSGGEKPLYLHISAGAHLKDTADRVIAVDRAAAMIEDMLKQGPSFVPGSNLPMSNSMKVNQWLSVCVYLGFDADPSLNIAARIRGPNDQYISHIMNETGATVSLRGRGAGAESTNEDVGGEQPLHIFLSSNNPKSLEDAKCLAENLLDTISIECGAPRASSSSNIYGTVPPPQQLLSVTQSIGLEHEESRDASAFGTSHAGPSVQAVSSTQAVPVINNLSTLMPLTQPGILLGNGLSGGNYSWTPPMSGTRYTGYEGIYPQATPLQQVAMVLKQSPAFTSSSVPALTLPSTIVKPSPNSAAEKEKERQPPQKRKFQELPVSHNVPAKLNQGLGSVKLGEHGADPDARDPAMMPPPKMIQPSLHGPSMPAPRSMGPPPPPPPKLTPSRMKPEIIHKDSILQESRSEHMPDTLVKLMEYGDEDDDPDETSTEPLNSSTYASRKPFWAV</sequence>
<dbReference type="GO" id="GO:0005634">
    <property type="term" value="C:nucleus"/>
    <property type="evidence" value="ECO:0007669"/>
    <property type="project" value="InterPro"/>
</dbReference>
<dbReference type="Pfam" id="PF22675">
    <property type="entry name" value="KH-I_KHDC4-BBP"/>
    <property type="match status" value="1"/>
</dbReference>
<protein>
    <recommendedName>
        <fullName evidence="1">Protein RIK</fullName>
    </recommendedName>
    <alternativeName>
        <fullName evidence="2">Rough sheath 2-interacting KH domain protein</fullName>
    </alternativeName>
</protein>
<feature type="compositionally biased region" description="Acidic residues" evidence="3">
    <location>
        <begin position="571"/>
        <end position="582"/>
    </location>
</feature>
<gene>
    <name evidence="6" type="ORF">SAY87_007631</name>
</gene>
<feature type="compositionally biased region" description="Pro residues" evidence="3">
    <location>
        <begin position="527"/>
        <end position="537"/>
    </location>
</feature>
<dbReference type="InterPro" id="IPR055256">
    <property type="entry name" value="KH_1_KHDC4/BBP-like"/>
</dbReference>
<evidence type="ECO:0000313" key="6">
    <source>
        <dbReference type="EMBL" id="KAK4765989.1"/>
    </source>
</evidence>
<dbReference type="FunFam" id="3.30.1370.10:FF:000037">
    <property type="entry name" value="KH domain protein"/>
    <property type="match status" value="1"/>
</dbReference>
<reference evidence="6 7" key="1">
    <citation type="journal article" date="2023" name="Hortic Res">
        <title>Pangenome of water caltrop reveals structural variations and asymmetric subgenome divergence after allopolyploidization.</title>
        <authorList>
            <person name="Zhang X."/>
            <person name="Chen Y."/>
            <person name="Wang L."/>
            <person name="Yuan Y."/>
            <person name="Fang M."/>
            <person name="Shi L."/>
            <person name="Lu R."/>
            <person name="Comes H.P."/>
            <person name="Ma Y."/>
            <person name="Chen Y."/>
            <person name="Huang G."/>
            <person name="Zhou Y."/>
            <person name="Zheng Z."/>
            <person name="Qiu Y."/>
        </authorList>
    </citation>
    <scope>NUCLEOTIDE SEQUENCE [LARGE SCALE GENOMIC DNA]</scope>
    <source>
        <tissue evidence="6">Roots</tissue>
    </source>
</reference>
<feature type="region of interest" description="Disordered" evidence="3">
    <location>
        <begin position="1"/>
        <end position="36"/>
    </location>
</feature>
<dbReference type="PANTHER" id="PTHR15744">
    <property type="entry name" value="BLOM7"/>
    <property type="match status" value="1"/>
</dbReference>
<dbReference type="EMBL" id="JAXIOK010000007">
    <property type="protein sequence ID" value="KAK4765989.1"/>
    <property type="molecule type" value="Genomic_DNA"/>
</dbReference>
<evidence type="ECO:0000256" key="1">
    <source>
        <dbReference type="ARBA" id="ARBA00070402"/>
    </source>
</evidence>
<dbReference type="AlphaFoldDB" id="A0AAN7KIW3"/>
<dbReference type="GO" id="GO:0003723">
    <property type="term" value="F:RNA binding"/>
    <property type="evidence" value="ECO:0007669"/>
    <property type="project" value="InterPro"/>
</dbReference>
<feature type="domain" description="ATP-dependent RNA helicase PRP5/DDX46/KHDC4 KH" evidence="5">
    <location>
        <begin position="109"/>
        <end position="197"/>
    </location>
</feature>
<feature type="domain" description="KHDC4/BBP-like KH-domain type I" evidence="4">
    <location>
        <begin position="227"/>
        <end position="302"/>
    </location>
</feature>
<dbReference type="InterPro" id="IPR036612">
    <property type="entry name" value="KH_dom_type_1_sf"/>
</dbReference>
<feature type="compositionally biased region" description="Basic and acidic residues" evidence="3">
    <location>
        <begin position="491"/>
        <end position="502"/>
    </location>
</feature>
<dbReference type="Proteomes" id="UP001345219">
    <property type="component" value="Chromosome 7"/>
</dbReference>
<accession>A0AAN7KIW3</accession>
<dbReference type="CDD" id="cd22471">
    <property type="entry name" value="KH-I_RIK_like_rpt1"/>
    <property type="match status" value="1"/>
</dbReference>
<dbReference type="InterPro" id="IPR056149">
    <property type="entry name" value="PRP5/DDX46/KHDC4_KH"/>
</dbReference>
<evidence type="ECO:0000256" key="2">
    <source>
        <dbReference type="ARBA" id="ARBA00081001"/>
    </source>
</evidence>
<dbReference type="SUPFAM" id="SSF54791">
    <property type="entry name" value="Eukaryotic type KH-domain (KH-domain type I)"/>
    <property type="match status" value="1"/>
</dbReference>
<dbReference type="PANTHER" id="PTHR15744:SF0">
    <property type="entry name" value="KH HOMOLOGY DOMAIN-CONTAINING PROTEIN 4"/>
    <property type="match status" value="1"/>
</dbReference>
<keyword evidence="7" id="KW-1185">Reference proteome</keyword>
<evidence type="ECO:0000256" key="3">
    <source>
        <dbReference type="SAM" id="MobiDB-lite"/>
    </source>
</evidence>
<comment type="caution">
    <text evidence="6">The sequence shown here is derived from an EMBL/GenBank/DDBJ whole genome shotgun (WGS) entry which is preliminary data.</text>
</comment>
<dbReference type="Gene3D" id="3.30.1370.10">
    <property type="entry name" value="K Homology domain, type 1"/>
    <property type="match status" value="2"/>
</dbReference>
<feature type="region of interest" description="Disordered" evidence="3">
    <location>
        <begin position="570"/>
        <end position="600"/>
    </location>
</feature>
<organism evidence="6 7">
    <name type="scientific">Trapa incisa</name>
    <dbReference type="NCBI Taxonomy" id="236973"/>
    <lineage>
        <taxon>Eukaryota</taxon>
        <taxon>Viridiplantae</taxon>
        <taxon>Streptophyta</taxon>
        <taxon>Embryophyta</taxon>
        <taxon>Tracheophyta</taxon>
        <taxon>Spermatophyta</taxon>
        <taxon>Magnoliopsida</taxon>
        <taxon>eudicotyledons</taxon>
        <taxon>Gunneridae</taxon>
        <taxon>Pentapetalae</taxon>
        <taxon>rosids</taxon>
        <taxon>malvids</taxon>
        <taxon>Myrtales</taxon>
        <taxon>Lythraceae</taxon>
        <taxon>Trapa</taxon>
    </lineage>
</organism>
<dbReference type="InterPro" id="IPR031121">
    <property type="entry name" value="RIK/BLOM7"/>
</dbReference>
<dbReference type="Pfam" id="PF23469">
    <property type="entry name" value="KH_12"/>
    <property type="match status" value="1"/>
</dbReference>
<name>A0AAN7KIW3_9MYRT</name>
<evidence type="ECO:0000259" key="5">
    <source>
        <dbReference type="Pfam" id="PF23469"/>
    </source>
</evidence>
<evidence type="ECO:0000259" key="4">
    <source>
        <dbReference type="Pfam" id="PF22675"/>
    </source>
</evidence>